<dbReference type="Gene3D" id="1.20.1280.50">
    <property type="match status" value="1"/>
</dbReference>
<feature type="domain" description="F-box" evidence="2">
    <location>
        <begin position="134"/>
        <end position="180"/>
    </location>
</feature>
<evidence type="ECO:0000259" key="2">
    <source>
        <dbReference type="PROSITE" id="PS50181"/>
    </source>
</evidence>
<dbReference type="PROSITE" id="PS50181">
    <property type="entry name" value="FBOX"/>
    <property type="match status" value="1"/>
</dbReference>
<reference evidence="3 4" key="1">
    <citation type="journal article" date="2013" name="Science">
        <title>Pandoraviruses: amoeba viruses with genomes up to 2.5 Mb reaching that of parasitic eukaryotes.</title>
        <authorList>
            <person name="Philippe N."/>
            <person name="Legendre M."/>
            <person name="Doutre G."/>
            <person name="Coute Y."/>
            <person name="Poirot O."/>
            <person name="Lescot M."/>
            <person name="Arslan D."/>
            <person name="Seltzer V."/>
            <person name="Bertaux L."/>
            <person name="Bruley C."/>
            <person name="Garin J."/>
            <person name="Claverie J.M."/>
            <person name="Abergel C."/>
        </authorList>
    </citation>
    <scope>NUCLEOTIDE SEQUENCE [LARGE SCALE GENOMIC DNA]</scope>
    <source>
        <strain evidence="3">Melbourne</strain>
    </source>
</reference>
<dbReference type="GeneID" id="16511940"/>
<dbReference type="InterPro" id="IPR001810">
    <property type="entry name" value="F-box_dom"/>
</dbReference>
<dbReference type="Pfam" id="PF12937">
    <property type="entry name" value="F-box-like"/>
    <property type="match status" value="1"/>
</dbReference>
<feature type="compositionally biased region" description="Basic and acidic residues" evidence="1">
    <location>
        <begin position="110"/>
        <end position="121"/>
    </location>
</feature>
<dbReference type="RefSeq" id="YP_008319433.1">
    <property type="nucleotide sequence ID" value="NC_021858.1"/>
</dbReference>
<evidence type="ECO:0000313" key="4">
    <source>
        <dbReference type="Proteomes" id="UP000201566"/>
    </source>
</evidence>
<proteinExistence type="predicted"/>
<dbReference type="EMBL" id="KC977570">
    <property type="protein sequence ID" value="AGO82764.1"/>
    <property type="molecule type" value="Genomic_DNA"/>
</dbReference>
<protein>
    <submittedName>
        <fullName evidence="3">F-box domain containing protein</fullName>
    </submittedName>
</protein>
<organism evidence="3 4">
    <name type="scientific">Pandoravirus dulcis</name>
    <dbReference type="NCBI Taxonomy" id="1349409"/>
    <lineage>
        <taxon>Viruses</taxon>
        <taxon>Pandoravirus</taxon>
    </lineage>
</organism>
<dbReference type="InterPro" id="IPR036047">
    <property type="entry name" value="F-box-like_dom_sf"/>
</dbReference>
<gene>
    <name evidence="3" type="ORF">pdul_cds_628</name>
</gene>
<dbReference type="KEGG" id="vg:16511940"/>
<accession>S4VXZ3</accession>
<sequence length="587" mass="63699">MASRPPSLATRCSFFFHPPASFWRRVARLALDASVLFPFSVPFFSDAHTSFFFCCVFSFFFLLSLMDTAVQTDRAAPAIDAVVVTQPTAETGSESHHDALFSRRARKRRTEGAAKEEEAARPRQRRRTRYAPPPADLISLPSELVVAVALWLDPVDLVRMGATCRRLAEIAVDQPLWRHVFGRLYGSALYTGSVAGVMTAYGSLRETQHADSLSSPSSPPLPFAHMIAAGRDWRWLCLVHDVEARCRRDGPTSAPPLGSSALGSPLGPLVSGSPPDKVCARYASPPGSRNADYAVEIRRDAAGHLAAWIEAVWSSSDGASQPRAVLARADHRAHFAADAATISSALGGEVDAEGIAHGRIVNHAGRMLYEGACRHGLAHGHGIVTDAGGRRWKAVSRDGTTLSTTLRPADGRVEEIVVRCVVPPQAGAGPQGQQQQPHVHDARAGRRHTSAALTVRYANGDRLHMLHTAHARAALFWCSPDCPDRRFAARRIECRSWAQALDIDALALWPLDEPGDDPDDPVRLFVDYVRGGHCGWGPEAQRHAERMDALGARALLDGRAGSNVPYAVVRSDDAQVAAARFFFEALP</sequence>
<evidence type="ECO:0000313" key="3">
    <source>
        <dbReference type="EMBL" id="AGO82764.1"/>
    </source>
</evidence>
<name>S4VXZ3_9VIRU</name>
<evidence type="ECO:0000256" key="1">
    <source>
        <dbReference type="SAM" id="MobiDB-lite"/>
    </source>
</evidence>
<feature type="region of interest" description="Disordered" evidence="1">
    <location>
        <begin position="90"/>
        <end position="132"/>
    </location>
</feature>
<dbReference type="SUPFAM" id="SSF81383">
    <property type="entry name" value="F-box domain"/>
    <property type="match status" value="1"/>
</dbReference>
<dbReference type="Proteomes" id="UP000201566">
    <property type="component" value="Segment"/>
</dbReference>